<name>A0A8D9FE52_9HEMI</name>
<reference evidence="1" key="1">
    <citation type="submission" date="2021-05" db="EMBL/GenBank/DDBJ databases">
        <authorList>
            <person name="Alioto T."/>
            <person name="Alioto T."/>
            <person name="Gomez Garrido J."/>
        </authorList>
    </citation>
    <scope>NUCLEOTIDE SEQUENCE</scope>
</reference>
<accession>A0A8D9FE52</accession>
<proteinExistence type="predicted"/>
<organism evidence="1">
    <name type="scientific">Cacopsylla melanoneura</name>
    <dbReference type="NCBI Taxonomy" id="428564"/>
    <lineage>
        <taxon>Eukaryota</taxon>
        <taxon>Metazoa</taxon>
        <taxon>Ecdysozoa</taxon>
        <taxon>Arthropoda</taxon>
        <taxon>Hexapoda</taxon>
        <taxon>Insecta</taxon>
        <taxon>Pterygota</taxon>
        <taxon>Neoptera</taxon>
        <taxon>Paraneoptera</taxon>
        <taxon>Hemiptera</taxon>
        <taxon>Sternorrhyncha</taxon>
        <taxon>Psylloidea</taxon>
        <taxon>Psyllidae</taxon>
        <taxon>Psyllinae</taxon>
        <taxon>Cacopsylla</taxon>
    </lineage>
</organism>
<dbReference type="AlphaFoldDB" id="A0A8D9FE52"/>
<evidence type="ECO:0000313" key="1">
    <source>
        <dbReference type="EMBL" id="CAG6786732.1"/>
    </source>
</evidence>
<dbReference type="EMBL" id="HBUF01649611">
    <property type="protein sequence ID" value="CAG6786732.1"/>
    <property type="molecule type" value="Transcribed_RNA"/>
</dbReference>
<protein>
    <submittedName>
        <fullName evidence="1">Uncharacterized protein</fullName>
    </submittedName>
</protein>
<sequence>MLGNCFDYCYNYSNGGLNSIFVMKPWFEYGNYLLTIYKDTIINFLFRSRKKSKKFHYREGFFFPLRRSKGEIQNTIYVYINGQFVYKLYIPDNKNNERLNFLYHRHDLEQI</sequence>